<dbReference type="Gene3D" id="3.90.1720.10">
    <property type="entry name" value="endopeptidase domain like (from Nostoc punctiforme)"/>
    <property type="match status" value="1"/>
</dbReference>
<name>A0A0J1K4Y8_9GAMM</name>
<dbReference type="STRING" id="320778.ABT57_11625"/>
<dbReference type="EMBL" id="LDOU01000012">
    <property type="protein sequence ID" value="KLV09447.1"/>
    <property type="molecule type" value="Genomic_DNA"/>
</dbReference>
<sequence>MQFTHYPAGTVLRVRFSTYWHYGIADGQGCVIHNSKKWREVRREPETEFAEGRAIEVSKIKGDDPDQAVALATSQIGRPYDLLQHNCEQFVREAHGLPAECTQIQRLLAAAAGGYLTLKAESHLERLAGIGMLVGAVSASSEMTPYPKAAAGARLAVGSGLILTTLYRTLLKKR</sequence>
<reference evidence="2 3" key="1">
    <citation type="submission" date="2015-05" db="EMBL/GenBank/DDBJ databases">
        <title>Photobacterium galathea sp. nov.</title>
        <authorList>
            <person name="Machado H."/>
            <person name="Gram L."/>
        </authorList>
    </citation>
    <scope>NUCLEOTIDE SEQUENCE [LARGE SCALE GENOMIC DNA]</scope>
    <source>
        <strain evidence="2 3">DSM 22954</strain>
    </source>
</reference>
<gene>
    <name evidence="2" type="ORF">ABT57_11625</name>
</gene>
<dbReference type="Pfam" id="PF04970">
    <property type="entry name" value="LRAT"/>
    <property type="match status" value="1"/>
</dbReference>
<evidence type="ECO:0000259" key="1">
    <source>
        <dbReference type="Pfam" id="PF04970"/>
    </source>
</evidence>
<comment type="caution">
    <text evidence="2">The sequence shown here is derived from an EMBL/GenBank/DDBJ whole genome shotgun (WGS) entry which is preliminary data.</text>
</comment>
<dbReference type="Proteomes" id="UP000035909">
    <property type="component" value="Unassembled WGS sequence"/>
</dbReference>
<dbReference type="RefSeq" id="WP_047885395.1">
    <property type="nucleotide sequence ID" value="NZ_CP071325.1"/>
</dbReference>
<organism evidence="2 3">
    <name type="scientific">Photobacterium ganghwense</name>
    <dbReference type="NCBI Taxonomy" id="320778"/>
    <lineage>
        <taxon>Bacteria</taxon>
        <taxon>Pseudomonadati</taxon>
        <taxon>Pseudomonadota</taxon>
        <taxon>Gammaproteobacteria</taxon>
        <taxon>Vibrionales</taxon>
        <taxon>Vibrionaceae</taxon>
        <taxon>Photobacterium</taxon>
    </lineage>
</organism>
<dbReference type="AlphaFoldDB" id="A0A0J1K4Y8"/>
<dbReference type="PATRIC" id="fig|320778.3.peg.2535"/>
<evidence type="ECO:0000313" key="3">
    <source>
        <dbReference type="Proteomes" id="UP000035909"/>
    </source>
</evidence>
<accession>A0A0J1K4Y8</accession>
<keyword evidence="3" id="KW-1185">Reference proteome</keyword>
<evidence type="ECO:0000313" key="2">
    <source>
        <dbReference type="EMBL" id="KLV09447.1"/>
    </source>
</evidence>
<protein>
    <recommendedName>
        <fullName evidence="1">LRAT domain-containing protein</fullName>
    </recommendedName>
</protein>
<dbReference type="InterPro" id="IPR007053">
    <property type="entry name" value="LRAT_dom"/>
</dbReference>
<proteinExistence type="predicted"/>
<feature type="domain" description="LRAT" evidence="1">
    <location>
        <begin position="8"/>
        <end position="93"/>
    </location>
</feature>
<dbReference type="OrthoDB" id="6398855at2"/>